<reference evidence="8" key="1">
    <citation type="submission" date="2024-05" db="EMBL/GenBank/DDBJ databases">
        <authorList>
            <person name="Kim S."/>
            <person name="Heo J."/>
            <person name="Choi H."/>
            <person name="Choi Y."/>
            <person name="Kwon S.-W."/>
            <person name="Kim Y."/>
        </authorList>
    </citation>
    <scope>NUCLEOTIDE SEQUENCE</scope>
    <source>
        <strain evidence="8">KACC 23699</strain>
    </source>
</reference>
<comment type="subcellular location">
    <subcellularLocation>
        <location evidence="1">Cell membrane</location>
        <topology evidence="1">Multi-pass membrane protein</topology>
    </subcellularLocation>
</comment>
<gene>
    <name evidence="8" type="ORF">ABEG17_16580</name>
</gene>
<dbReference type="EMBL" id="CP157483">
    <property type="protein sequence ID" value="XBO43160.1"/>
    <property type="molecule type" value="Genomic_DNA"/>
</dbReference>
<dbReference type="GO" id="GO:0005886">
    <property type="term" value="C:plasma membrane"/>
    <property type="evidence" value="ECO:0007669"/>
    <property type="project" value="UniProtKB-SubCell"/>
</dbReference>
<name>A0AAU7JSL4_9MICO</name>
<proteinExistence type="predicted"/>
<evidence type="ECO:0000256" key="4">
    <source>
        <dbReference type="ARBA" id="ARBA00022989"/>
    </source>
</evidence>
<evidence type="ECO:0000256" key="6">
    <source>
        <dbReference type="SAM" id="MobiDB-lite"/>
    </source>
</evidence>
<evidence type="ECO:0000256" key="2">
    <source>
        <dbReference type="ARBA" id="ARBA00022475"/>
    </source>
</evidence>
<dbReference type="AlphaFoldDB" id="A0AAU7JSL4"/>
<organism evidence="8">
    <name type="scientific">Pedococcus sp. KACC 23699</name>
    <dbReference type="NCBI Taxonomy" id="3149228"/>
    <lineage>
        <taxon>Bacteria</taxon>
        <taxon>Bacillati</taxon>
        <taxon>Actinomycetota</taxon>
        <taxon>Actinomycetes</taxon>
        <taxon>Micrococcales</taxon>
        <taxon>Intrasporangiaceae</taxon>
        <taxon>Pedococcus</taxon>
    </lineage>
</organism>
<keyword evidence="3 7" id="KW-0812">Transmembrane</keyword>
<dbReference type="InterPro" id="IPR017039">
    <property type="entry name" value="Virul_fac_BrkB"/>
</dbReference>
<dbReference type="PANTHER" id="PTHR30213:SF1">
    <property type="entry name" value="INNER MEMBRANE PROTEIN YHJD"/>
    <property type="match status" value="1"/>
</dbReference>
<feature type="region of interest" description="Disordered" evidence="6">
    <location>
        <begin position="280"/>
        <end position="301"/>
    </location>
</feature>
<evidence type="ECO:0000256" key="7">
    <source>
        <dbReference type="SAM" id="Phobius"/>
    </source>
</evidence>
<feature type="transmembrane region" description="Helical" evidence="7">
    <location>
        <begin position="58"/>
        <end position="82"/>
    </location>
</feature>
<feature type="transmembrane region" description="Helical" evidence="7">
    <location>
        <begin position="143"/>
        <end position="163"/>
    </location>
</feature>
<evidence type="ECO:0000256" key="5">
    <source>
        <dbReference type="ARBA" id="ARBA00023136"/>
    </source>
</evidence>
<keyword evidence="5 7" id="KW-0472">Membrane</keyword>
<evidence type="ECO:0000256" key="3">
    <source>
        <dbReference type="ARBA" id="ARBA00022692"/>
    </source>
</evidence>
<dbReference type="PANTHER" id="PTHR30213">
    <property type="entry name" value="INNER MEMBRANE PROTEIN YHJD"/>
    <property type="match status" value="1"/>
</dbReference>
<dbReference type="Pfam" id="PF03631">
    <property type="entry name" value="Virul_fac_BrkB"/>
    <property type="match status" value="1"/>
</dbReference>
<evidence type="ECO:0000313" key="8">
    <source>
        <dbReference type="EMBL" id="XBO43160.1"/>
    </source>
</evidence>
<accession>A0AAU7JSL4</accession>
<feature type="transmembrane region" description="Helical" evidence="7">
    <location>
        <begin position="103"/>
        <end position="123"/>
    </location>
</feature>
<protein>
    <submittedName>
        <fullName evidence="8">YihY/virulence factor BrkB family protein</fullName>
    </submittedName>
</protein>
<evidence type="ECO:0000256" key="1">
    <source>
        <dbReference type="ARBA" id="ARBA00004651"/>
    </source>
</evidence>
<keyword evidence="4 7" id="KW-1133">Transmembrane helix</keyword>
<dbReference type="RefSeq" id="WP_406830589.1">
    <property type="nucleotide sequence ID" value="NZ_CP157483.1"/>
</dbReference>
<feature type="transmembrane region" description="Helical" evidence="7">
    <location>
        <begin position="207"/>
        <end position="229"/>
    </location>
</feature>
<sequence>MTESTTSNGAGVGRFSSLLGFVLQGNPRLQLDILSSTVSQFPVIGAQLRSTGLRGSGVGVVVGLLGSLYGVLGVAQAVQNLMNVAWAVPRNRRPNPILARVRSVLLLATAGVAVIATTILSALGTAAESFGATSLGWGVKALLMLVSISVNAGVFLLAFRIATVRQVGWRQSVPGALSAAVAWQVLQVFGALLVGNVLKNATALNGVFGLVLGLVAWLYATAVAIALSVELNVVLAKRLWPRALLTPFTDDVNLTHGDRRSYTDAAKAQRVKGFETVDVSFHNDGQNAGREGGSTKDPAAS</sequence>
<keyword evidence="2" id="KW-1003">Cell membrane</keyword>
<feature type="transmembrane region" description="Helical" evidence="7">
    <location>
        <begin position="175"/>
        <end position="195"/>
    </location>
</feature>